<feature type="compositionally biased region" description="Low complexity" evidence="3">
    <location>
        <begin position="726"/>
        <end position="738"/>
    </location>
</feature>
<dbReference type="AlphaFoldDB" id="A0AAD6T1E5"/>
<feature type="compositionally biased region" description="Basic and acidic residues" evidence="3">
    <location>
        <begin position="818"/>
        <end position="837"/>
    </location>
</feature>
<keyword evidence="1" id="KW-0479">Metal-binding</keyword>
<feature type="compositionally biased region" description="Basic and acidic residues" evidence="3">
    <location>
        <begin position="380"/>
        <end position="396"/>
    </location>
</feature>
<gene>
    <name evidence="4" type="ORF">C8F04DRAFT_511458</name>
</gene>
<feature type="compositionally biased region" description="Acidic residues" evidence="3">
    <location>
        <begin position="572"/>
        <end position="582"/>
    </location>
</feature>
<name>A0AAD6T1E5_9AGAR</name>
<evidence type="ECO:0000313" key="5">
    <source>
        <dbReference type="Proteomes" id="UP001218188"/>
    </source>
</evidence>
<evidence type="ECO:0000256" key="3">
    <source>
        <dbReference type="SAM" id="MobiDB-lite"/>
    </source>
</evidence>
<dbReference type="Gene3D" id="1.10.1170.10">
    <property type="entry name" value="Inhibitor Of Apoptosis Protein (2mihbC-IAP-1), Chain A"/>
    <property type="match status" value="2"/>
</dbReference>
<feature type="compositionally biased region" description="Low complexity" evidence="3">
    <location>
        <begin position="624"/>
        <end position="643"/>
    </location>
</feature>
<sequence>MEVLQNRLNSFVKQKRGKSLKWPHPKTWKATPDTLAEAGFYFDPSTDDPDNVTCFMCDKQVTEWAEEDDPFDIHWQKCANVCAWANLRCGLRRDADSHGRFVFPDKSRLPTAKAMEKARLETFTAHGWKHDKNKKHMATSKKMAHAGFVFTPAEAGDDTGACLYCHVALGNWDEDDDPIQHHRARDKPSDPCPFLALAFGSALPPPKPQAKQSKTTKRPTKAQPLTHTDVVLPTKTYDGSDDDAPVPYPASVAKTPRKAASTSTAKTPRTMTRSLSRANLRDQEVPLSEEEDVTPPPKKRGRSKSVSRPKVVENDADDDRAVSPVPARQRRPTTMSRSRSKSVARTNSALGAAHLFDDDDDEPKAEAQVPRKTSRSKSKARGEQSDDGHKAEESVPRKPSRSKSKAREAEWAPDGGEEPVSRKPSRSKAKPKAAEVEKEDARPSSRSQSSKPQPPTDDASSDDGWFIAPLPPPPPAARSRTKSVSRSKAKPQEAEEPAVISRKEQKKKQQGAVEGPEAQRPRSRTQSNALEAVVADPVRKASRTKSKASVDEDAEVKKPASRVKAKPPPAEDVLEEGDEMDMEQYLPPPSSQRPATTKSRSKPPSKVEEVAEEPKPPRTRKPSSRSTSKPVLPKFEPAVPTAEPVEEEALEEVEPAARPPSRTRKASTRSTSTAPPASRSTSTTGKAKAKSKREPSPDLDLDMDVPPVDEYEPEPVIAAVPRQVSKSKPASSAAGPLSMNVSTSKKPGSKGRAPSPPANKPRSTSHAQPRVSKMKEVELYDQAEVGGDGLPVVDISTDDDEAKEVKPAPKAKGKGKMKQREREKKESPVVEVLEKRTSPPAENEMVDEGDDDVEMAEVEESMLEPEPDPLLPVTPPRIPPPAPAVSSAIAVDEATQWNNHGQTSPEGFAFIPPLATDPFVNIDSLSEAEQEMTVEEWIRYQMGIEYERFKMDGERQLGMFEVRAEEVRRAIETL</sequence>
<evidence type="ECO:0008006" key="6">
    <source>
        <dbReference type="Google" id="ProtNLM"/>
    </source>
</evidence>
<evidence type="ECO:0000256" key="1">
    <source>
        <dbReference type="ARBA" id="ARBA00022723"/>
    </source>
</evidence>
<evidence type="ECO:0000256" key="2">
    <source>
        <dbReference type="ARBA" id="ARBA00022833"/>
    </source>
</evidence>
<dbReference type="SUPFAM" id="SSF57924">
    <property type="entry name" value="Inhibitor of apoptosis (IAP) repeat"/>
    <property type="match status" value="2"/>
</dbReference>
<feature type="compositionally biased region" description="Low complexity" evidence="3">
    <location>
        <begin position="668"/>
        <end position="686"/>
    </location>
</feature>
<dbReference type="PROSITE" id="PS50143">
    <property type="entry name" value="BIR_REPEAT_2"/>
    <property type="match status" value="2"/>
</dbReference>
<feature type="compositionally biased region" description="Polar residues" evidence="3">
    <location>
        <begin position="260"/>
        <end position="277"/>
    </location>
</feature>
<dbReference type="PANTHER" id="PTHR46771">
    <property type="entry name" value="DETERIN"/>
    <property type="match status" value="1"/>
</dbReference>
<feature type="compositionally biased region" description="Basic and acidic residues" evidence="3">
    <location>
        <begin position="605"/>
        <end position="616"/>
    </location>
</feature>
<evidence type="ECO:0000313" key="4">
    <source>
        <dbReference type="EMBL" id="KAJ7035562.1"/>
    </source>
</evidence>
<dbReference type="Proteomes" id="UP001218188">
    <property type="component" value="Unassembled WGS sequence"/>
</dbReference>
<feature type="compositionally biased region" description="Basic residues" evidence="3">
    <location>
        <begin position="297"/>
        <end position="307"/>
    </location>
</feature>
<organism evidence="4 5">
    <name type="scientific">Mycena alexandri</name>
    <dbReference type="NCBI Taxonomy" id="1745969"/>
    <lineage>
        <taxon>Eukaryota</taxon>
        <taxon>Fungi</taxon>
        <taxon>Dikarya</taxon>
        <taxon>Basidiomycota</taxon>
        <taxon>Agaricomycotina</taxon>
        <taxon>Agaricomycetes</taxon>
        <taxon>Agaricomycetidae</taxon>
        <taxon>Agaricales</taxon>
        <taxon>Marasmiineae</taxon>
        <taxon>Mycenaceae</taxon>
        <taxon>Mycena</taxon>
    </lineage>
</organism>
<dbReference type="SMART" id="SM00238">
    <property type="entry name" value="BIR"/>
    <property type="match status" value="2"/>
</dbReference>
<feature type="compositionally biased region" description="Basic and acidic residues" evidence="3">
    <location>
        <begin position="432"/>
        <end position="443"/>
    </location>
</feature>
<feature type="compositionally biased region" description="Acidic residues" evidence="3">
    <location>
        <begin position="644"/>
        <end position="654"/>
    </location>
</feature>
<dbReference type="Pfam" id="PF00653">
    <property type="entry name" value="BIR"/>
    <property type="match status" value="2"/>
</dbReference>
<comment type="caution">
    <text evidence="4">The sequence shown here is derived from an EMBL/GenBank/DDBJ whole genome shotgun (WGS) entry which is preliminary data.</text>
</comment>
<keyword evidence="2" id="KW-0862">Zinc</keyword>
<feature type="region of interest" description="Disordered" evidence="3">
    <location>
        <begin position="178"/>
        <end position="847"/>
    </location>
</feature>
<reference evidence="4" key="1">
    <citation type="submission" date="2023-03" db="EMBL/GenBank/DDBJ databases">
        <title>Massive genome expansion in bonnet fungi (Mycena s.s.) driven by repeated elements and novel gene families across ecological guilds.</title>
        <authorList>
            <consortium name="Lawrence Berkeley National Laboratory"/>
            <person name="Harder C.B."/>
            <person name="Miyauchi S."/>
            <person name="Viragh M."/>
            <person name="Kuo A."/>
            <person name="Thoen E."/>
            <person name="Andreopoulos B."/>
            <person name="Lu D."/>
            <person name="Skrede I."/>
            <person name="Drula E."/>
            <person name="Henrissat B."/>
            <person name="Morin E."/>
            <person name="Kohler A."/>
            <person name="Barry K."/>
            <person name="LaButti K."/>
            <person name="Morin E."/>
            <person name="Salamov A."/>
            <person name="Lipzen A."/>
            <person name="Mereny Z."/>
            <person name="Hegedus B."/>
            <person name="Baldrian P."/>
            <person name="Stursova M."/>
            <person name="Weitz H."/>
            <person name="Taylor A."/>
            <person name="Grigoriev I.V."/>
            <person name="Nagy L.G."/>
            <person name="Martin F."/>
            <person name="Kauserud H."/>
        </authorList>
    </citation>
    <scope>NUCLEOTIDE SEQUENCE</scope>
    <source>
        <strain evidence="4">CBHHK200</strain>
    </source>
</reference>
<feature type="compositionally biased region" description="Polar residues" evidence="3">
    <location>
        <begin position="332"/>
        <end position="349"/>
    </location>
</feature>
<feature type="compositionally biased region" description="Basic residues" evidence="3">
    <location>
        <begin position="479"/>
        <end position="489"/>
    </location>
</feature>
<dbReference type="GO" id="GO:0046872">
    <property type="term" value="F:metal ion binding"/>
    <property type="evidence" value="ECO:0007669"/>
    <property type="project" value="UniProtKB-KW"/>
</dbReference>
<dbReference type="InterPro" id="IPR001370">
    <property type="entry name" value="BIR_rpt"/>
</dbReference>
<protein>
    <recommendedName>
        <fullName evidence="6">BIR-domain-containing protein</fullName>
    </recommendedName>
</protein>
<dbReference type="CDD" id="cd00022">
    <property type="entry name" value="BIR"/>
    <property type="match status" value="2"/>
</dbReference>
<keyword evidence="5" id="KW-1185">Reference proteome</keyword>
<proteinExistence type="predicted"/>
<dbReference type="PANTHER" id="PTHR46771:SF5">
    <property type="entry name" value="DETERIN"/>
    <property type="match status" value="1"/>
</dbReference>
<feature type="compositionally biased region" description="Acidic residues" evidence="3">
    <location>
        <begin position="697"/>
        <end position="713"/>
    </location>
</feature>
<accession>A0AAD6T1E5</accession>
<dbReference type="EMBL" id="JARJCM010000049">
    <property type="protein sequence ID" value="KAJ7035562.1"/>
    <property type="molecule type" value="Genomic_DNA"/>
</dbReference>
<dbReference type="InterPro" id="IPR051190">
    <property type="entry name" value="Baculoviral_IAP"/>
</dbReference>